<dbReference type="InterPro" id="IPR011010">
    <property type="entry name" value="DNA_brk_join_enz"/>
</dbReference>
<keyword evidence="8" id="KW-1185">Reference proteome</keyword>
<dbReference type="EMBL" id="JBAPLV010000024">
    <property type="protein sequence ID" value="MEI4280524.1"/>
    <property type="molecule type" value="Genomic_DNA"/>
</dbReference>
<evidence type="ECO:0000313" key="8">
    <source>
        <dbReference type="Proteomes" id="UP001373496"/>
    </source>
</evidence>
<proteinExistence type="inferred from homology"/>
<dbReference type="PROSITE" id="PS51900">
    <property type="entry name" value="CB"/>
    <property type="match status" value="1"/>
</dbReference>
<evidence type="ECO:0000313" key="7">
    <source>
        <dbReference type="EMBL" id="MEI4280524.1"/>
    </source>
</evidence>
<comment type="similarity">
    <text evidence="1">Belongs to the 'phage' integrase family.</text>
</comment>
<dbReference type="Gene3D" id="1.10.443.10">
    <property type="entry name" value="Intergrase catalytic core"/>
    <property type="match status" value="1"/>
</dbReference>
<dbReference type="CDD" id="cd01189">
    <property type="entry name" value="INT_ICEBs1_C_like"/>
    <property type="match status" value="1"/>
</dbReference>
<dbReference type="SUPFAM" id="SSF56349">
    <property type="entry name" value="DNA breaking-rejoining enzymes"/>
    <property type="match status" value="1"/>
</dbReference>
<feature type="domain" description="Tyr recombinase" evidence="5">
    <location>
        <begin position="183"/>
        <end position="390"/>
    </location>
</feature>
<dbReference type="Pfam" id="PF00589">
    <property type="entry name" value="Phage_integrase"/>
    <property type="match status" value="1"/>
</dbReference>
<dbReference type="RefSeq" id="WP_225235714.1">
    <property type="nucleotide sequence ID" value="NZ_JBAPLV010000024.1"/>
</dbReference>
<name>A0ABU8EA62_9ACTN</name>
<feature type="domain" description="Core-binding (CB)" evidence="6">
    <location>
        <begin position="72"/>
        <end position="159"/>
    </location>
</feature>
<dbReference type="InterPro" id="IPR044068">
    <property type="entry name" value="CB"/>
</dbReference>
<accession>A0ABU8EA62</accession>
<dbReference type="InterPro" id="IPR002104">
    <property type="entry name" value="Integrase_catalytic"/>
</dbReference>
<reference evidence="7 8" key="1">
    <citation type="submission" date="2024-03" db="EMBL/GenBank/DDBJ databases">
        <title>Draft genome sequence of Klenkia terrae.</title>
        <authorList>
            <person name="Duangmal K."/>
            <person name="Chantavorakit T."/>
        </authorList>
    </citation>
    <scope>NUCLEOTIDE SEQUENCE [LARGE SCALE GENOMIC DNA]</scope>
    <source>
        <strain evidence="7 8">JCM 17786</strain>
    </source>
</reference>
<dbReference type="Gene3D" id="1.10.150.130">
    <property type="match status" value="1"/>
</dbReference>
<dbReference type="InterPro" id="IPR010998">
    <property type="entry name" value="Integrase_recombinase_N"/>
</dbReference>
<dbReference type="PANTHER" id="PTHR30349:SF41">
    <property type="entry name" value="INTEGRASE_RECOMBINASE PROTEIN MJ0367-RELATED"/>
    <property type="match status" value="1"/>
</dbReference>
<evidence type="ECO:0000256" key="3">
    <source>
        <dbReference type="ARBA" id="ARBA00023172"/>
    </source>
</evidence>
<gene>
    <name evidence="7" type="ORF">UXQ13_18780</name>
</gene>
<dbReference type="InterPro" id="IPR050090">
    <property type="entry name" value="Tyrosine_recombinase_XerCD"/>
</dbReference>
<dbReference type="PROSITE" id="PS51898">
    <property type="entry name" value="TYR_RECOMBINASE"/>
    <property type="match status" value="1"/>
</dbReference>
<comment type="caution">
    <text evidence="7">The sequence shown here is derived from an EMBL/GenBank/DDBJ whole genome shotgun (WGS) entry which is preliminary data.</text>
</comment>
<evidence type="ECO:0000259" key="5">
    <source>
        <dbReference type="PROSITE" id="PS51898"/>
    </source>
</evidence>
<keyword evidence="2 4" id="KW-0238">DNA-binding</keyword>
<evidence type="ECO:0000256" key="4">
    <source>
        <dbReference type="PROSITE-ProRule" id="PRU01248"/>
    </source>
</evidence>
<dbReference type="PANTHER" id="PTHR30349">
    <property type="entry name" value="PHAGE INTEGRASE-RELATED"/>
    <property type="match status" value="1"/>
</dbReference>
<organism evidence="7 8">
    <name type="scientific">Klenkia terrae</name>
    <dbReference type="NCBI Taxonomy" id="1052259"/>
    <lineage>
        <taxon>Bacteria</taxon>
        <taxon>Bacillati</taxon>
        <taxon>Actinomycetota</taxon>
        <taxon>Actinomycetes</taxon>
        <taxon>Geodermatophilales</taxon>
        <taxon>Geodermatophilaceae</taxon>
        <taxon>Klenkia</taxon>
    </lineage>
</organism>
<dbReference type="InterPro" id="IPR013762">
    <property type="entry name" value="Integrase-like_cat_sf"/>
</dbReference>
<keyword evidence="3" id="KW-0233">DNA recombination</keyword>
<evidence type="ECO:0000256" key="1">
    <source>
        <dbReference type="ARBA" id="ARBA00008857"/>
    </source>
</evidence>
<evidence type="ECO:0000259" key="6">
    <source>
        <dbReference type="PROSITE" id="PS51900"/>
    </source>
</evidence>
<evidence type="ECO:0000256" key="2">
    <source>
        <dbReference type="ARBA" id="ARBA00023125"/>
    </source>
</evidence>
<dbReference type="Proteomes" id="UP001373496">
    <property type="component" value="Unassembled WGS sequence"/>
</dbReference>
<sequence>MSKKRQYGEGGISEYRTKAGPRYYIKYMALRPDGTRSAVLKRGFVNRREAASALRAELRNLETGQWVDVSKQSLSAYLAEWLDGQRLAPSTLSSYQKNVRLHIDRHIGKTPLDRLTGLAIDGWMRKLERSGRADGAGGLSARTVRYVFTILRSALADAVKHGHLAVNPTDRSTPPTASQARPPEMQAWTAAELARFLGWAEKYDSDMAVAWHLLAFTGMRRGEALALRWRDVDLEAARIAVRRSVGLVKHKGEGEELVEGPTKTGQARVVDLDAGTVERLRRHRAVRGALSPELIRGTAVVLGDLEGNHRHPERFSRRFLGHLKRAQRALGDDRVPTIRLHDLRHTHATLLLADGEPVKVVSERLGHASATITLTVYQHVHPGMGKQAATRFATLLDEASEGRPAE</sequence>
<protein>
    <submittedName>
        <fullName evidence="7">Site-specific integrase</fullName>
    </submittedName>
</protein>